<evidence type="ECO:0000313" key="2">
    <source>
        <dbReference type="Proteomes" id="UP001157418"/>
    </source>
</evidence>
<evidence type="ECO:0000313" key="1">
    <source>
        <dbReference type="EMBL" id="CAH1418016.1"/>
    </source>
</evidence>
<gene>
    <name evidence="1" type="ORF">LVIROSA_LOCUS5640</name>
</gene>
<dbReference type="EMBL" id="CAKMRJ010000113">
    <property type="protein sequence ID" value="CAH1418016.1"/>
    <property type="molecule type" value="Genomic_DNA"/>
</dbReference>
<name>A0AAU9LXG8_9ASTR</name>
<comment type="caution">
    <text evidence="1">The sequence shown here is derived from an EMBL/GenBank/DDBJ whole genome shotgun (WGS) entry which is preliminary data.</text>
</comment>
<keyword evidence="2" id="KW-1185">Reference proteome</keyword>
<dbReference type="Proteomes" id="UP001157418">
    <property type="component" value="Unassembled WGS sequence"/>
</dbReference>
<organism evidence="1 2">
    <name type="scientific">Lactuca virosa</name>
    <dbReference type="NCBI Taxonomy" id="75947"/>
    <lineage>
        <taxon>Eukaryota</taxon>
        <taxon>Viridiplantae</taxon>
        <taxon>Streptophyta</taxon>
        <taxon>Embryophyta</taxon>
        <taxon>Tracheophyta</taxon>
        <taxon>Spermatophyta</taxon>
        <taxon>Magnoliopsida</taxon>
        <taxon>eudicotyledons</taxon>
        <taxon>Gunneridae</taxon>
        <taxon>Pentapetalae</taxon>
        <taxon>asterids</taxon>
        <taxon>campanulids</taxon>
        <taxon>Asterales</taxon>
        <taxon>Asteraceae</taxon>
        <taxon>Cichorioideae</taxon>
        <taxon>Cichorieae</taxon>
        <taxon>Lactucinae</taxon>
        <taxon>Lactuca</taxon>
    </lineage>
</organism>
<dbReference type="AlphaFoldDB" id="A0AAU9LXG8"/>
<reference evidence="1 2" key="1">
    <citation type="submission" date="2022-01" db="EMBL/GenBank/DDBJ databases">
        <authorList>
            <person name="Xiong W."/>
            <person name="Schranz E."/>
        </authorList>
    </citation>
    <scope>NUCLEOTIDE SEQUENCE [LARGE SCALE GENOMIC DNA]</scope>
</reference>
<accession>A0AAU9LXG8</accession>
<proteinExistence type="predicted"/>
<protein>
    <submittedName>
        <fullName evidence="1">Uncharacterized protein</fullName>
    </submittedName>
</protein>
<sequence>MQTEATVGVVEGGGPARKLVQGMHSDASTLRKASIWLEATRIVNEAKAWSNSKSFYIEKAFIVESFNRASPKFLTDYYLLQLAKLESLAS</sequence>